<accession>A0A5K1EPW4</accession>
<sequence length="66" mass="7205">MNTDLRGTWLVSKCMCKLMIGEKQKSSIINIGSVAGIDRGQYPGSMAYSIAKTGVNMMTKVTYVLI</sequence>
<dbReference type="Gene3D" id="3.40.50.720">
    <property type="entry name" value="NAD(P)-binding Rossmann-like Domain"/>
    <property type="match status" value="1"/>
</dbReference>
<dbReference type="EMBL" id="LR721784">
    <property type="protein sequence ID" value="VVW50664.1"/>
    <property type="molecule type" value="Genomic_DNA"/>
</dbReference>
<gene>
    <name evidence="1" type="ORF">NYM_LOCUS22682</name>
</gene>
<dbReference type="InterPro" id="IPR002347">
    <property type="entry name" value="SDR_fam"/>
</dbReference>
<dbReference type="InterPro" id="IPR036291">
    <property type="entry name" value="NAD(P)-bd_dom_sf"/>
</dbReference>
<reference evidence="1" key="1">
    <citation type="submission" date="2019-09" db="EMBL/GenBank/DDBJ databases">
        <authorList>
            <person name="Zhang L."/>
        </authorList>
    </citation>
    <scope>NUCLEOTIDE SEQUENCE</scope>
</reference>
<dbReference type="PANTHER" id="PTHR44375">
    <property type="entry name" value="BETA-KETOACYL-ACP REDUCTASE-LIKE PROTEIN-RELATED"/>
    <property type="match status" value="1"/>
</dbReference>
<evidence type="ECO:0008006" key="2">
    <source>
        <dbReference type="Google" id="ProtNLM"/>
    </source>
</evidence>
<dbReference type="AlphaFoldDB" id="A0A5K1EPW4"/>
<proteinExistence type="predicted"/>
<organism evidence="1">
    <name type="scientific">Nymphaea colorata</name>
    <name type="common">pocket water lily</name>
    <dbReference type="NCBI Taxonomy" id="210225"/>
    <lineage>
        <taxon>Eukaryota</taxon>
        <taxon>Viridiplantae</taxon>
        <taxon>Streptophyta</taxon>
        <taxon>Embryophyta</taxon>
        <taxon>Tracheophyta</taxon>
        <taxon>Spermatophyta</taxon>
        <taxon>Magnoliopsida</taxon>
        <taxon>Nymphaeales</taxon>
        <taxon>Nymphaeaceae</taxon>
        <taxon>Nymphaea</taxon>
    </lineage>
</organism>
<dbReference type="SUPFAM" id="SSF51735">
    <property type="entry name" value="NAD(P)-binding Rossmann-fold domains"/>
    <property type="match status" value="1"/>
</dbReference>
<dbReference type="Pfam" id="PF00106">
    <property type="entry name" value="adh_short"/>
    <property type="match status" value="1"/>
</dbReference>
<dbReference type="Gramene" id="NC6G0269360.1">
    <property type="protein sequence ID" value="NC6G0269360.1:cds"/>
    <property type="gene ID" value="NC6G0269360"/>
</dbReference>
<evidence type="ECO:0000313" key="1">
    <source>
        <dbReference type="EMBL" id="VVW50664.1"/>
    </source>
</evidence>
<protein>
    <recommendedName>
        <fullName evidence="2">3-oxoacyl-[acyl-carrier-protein] reductase</fullName>
    </recommendedName>
</protein>
<dbReference type="PANTHER" id="PTHR44375:SF2">
    <property type="entry name" value="BETA-KETOACYL-ACP REDUCTASE-LIKE PROTEIN-RELATED"/>
    <property type="match status" value="1"/>
</dbReference>
<name>A0A5K1EPW4_9MAGN</name>